<feature type="transmembrane region" description="Helical" evidence="1">
    <location>
        <begin position="24"/>
        <end position="46"/>
    </location>
</feature>
<sequence length="92" mass="10348">MWVFYQSWPNIPKRRAKMGTSENVTVPLLLISLWFILLGGLLAKAVIDKAGFLALVLGTIAVLLVFPCLLNLKIKAISFVNKVYGFFFGRFQ</sequence>
<dbReference type="EMBL" id="MEVT01000011">
    <property type="protein sequence ID" value="OGC62922.1"/>
    <property type="molecule type" value="Genomic_DNA"/>
</dbReference>
<gene>
    <name evidence="2" type="ORF">A2264_03520</name>
</gene>
<accession>A0A1F4W0H4</accession>
<proteinExistence type="predicted"/>
<evidence type="ECO:0000313" key="3">
    <source>
        <dbReference type="Proteomes" id="UP000176614"/>
    </source>
</evidence>
<dbReference type="Proteomes" id="UP000176614">
    <property type="component" value="Unassembled WGS sequence"/>
</dbReference>
<reference evidence="2 3" key="1">
    <citation type="journal article" date="2016" name="Nat. Commun.">
        <title>Thousands of microbial genomes shed light on interconnected biogeochemical processes in an aquifer system.</title>
        <authorList>
            <person name="Anantharaman K."/>
            <person name="Brown C.T."/>
            <person name="Hug L.A."/>
            <person name="Sharon I."/>
            <person name="Castelle C.J."/>
            <person name="Probst A.J."/>
            <person name="Thomas B.C."/>
            <person name="Singh A."/>
            <person name="Wilkins M.J."/>
            <person name="Karaoz U."/>
            <person name="Brodie E.L."/>
            <person name="Williams K.H."/>
            <person name="Hubbard S.S."/>
            <person name="Banfield J.F."/>
        </authorList>
    </citation>
    <scope>NUCLEOTIDE SEQUENCE [LARGE SCALE GENOMIC DNA]</scope>
</reference>
<feature type="transmembrane region" description="Helical" evidence="1">
    <location>
        <begin position="52"/>
        <end position="72"/>
    </location>
</feature>
<keyword evidence="1" id="KW-0812">Transmembrane</keyword>
<evidence type="ECO:0000256" key="1">
    <source>
        <dbReference type="SAM" id="Phobius"/>
    </source>
</evidence>
<keyword evidence="1" id="KW-1133">Transmembrane helix</keyword>
<dbReference type="AlphaFoldDB" id="A0A1F4W0H4"/>
<evidence type="ECO:0000313" key="2">
    <source>
        <dbReference type="EMBL" id="OGC62922.1"/>
    </source>
</evidence>
<name>A0A1F4W0H4_UNCKA</name>
<protein>
    <submittedName>
        <fullName evidence="2">Uncharacterized protein</fullName>
    </submittedName>
</protein>
<comment type="caution">
    <text evidence="2">The sequence shown here is derived from an EMBL/GenBank/DDBJ whole genome shotgun (WGS) entry which is preliminary data.</text>
</comment>
<organism evidence="2 3">
    <name type="scientific">candidate division WWE3 bacterium RIFOXYA2_FULL_46_9</name>
    <dbReference type="NCBI Taxonomy" id="1802636"/>
    <lineage>
        <taxon>Bacteria</taxon>
        <taxon>Katanobacteria</taxon>
    </lineage>
</organism>
<keyword evidence="1" id="KW-0472">Membrane</keyword>